<gene>
    <name evidence="1" type="ORF">OS493_039364</name>
</gene>
<keyword evidence="2" id="KW-1185">Reference proteome</keyword>
<evidence type="ECO:0000313" key="2">
    <source>
        <dbReference type="Proteomes" id="UP001163046"/>
    </source>
</evidence>
<accession>A0A9W9YIQ1</accession>
<dbReference type="Proteomes" id="UP001163046">
    <property type="component" value="Unassembled WGS sequence"/>
</dbReference>
<organism evidence="1 2">
    <name type="scientific">Desmophyllum pertusum</name>
    <dbReference type="NCBI Taxonomy" id="174260"/>
    <lineage>
        <taxon>Eukaryota</taxon>
        <taxon>Metazoa</taxon>
        <taxon>Cnidaria</taxon>
        <taxon>Anthozoa</taxon>
        <taxon>Hexacorallia</taxon>
        <taxon>Scleractinia</taxon>
        <taxon>Caryophylliina</taxon>
        <taxon>Caryophylliidae</taxon>
        <taxon>Desmophyllum</taxon>
    </lineage>
</organism>
<comment type="caution">
    <text evidence="1">The sequence shown here is derived from an EMBL/GenBank/DDBJ whole genome shotgun (WGS) entry which is preliminary data.</text>
</comment>
<dbReference type="EMBL" id="MU827484">
    <property type="protein sequence ID" value="KAJ7348736.1"/>
    <property type="molecule type" value="Genomic_DNA"/>
</dbReference>
<name>A0A9W9YIQ1_9CNID</name>
<reference evidence="1" key="1">
    <citation type="submission" date="2023-01" db="EMBL/GenBank/DDBJ databases">
        <title>Genome assembly of the deep-sea coral Lophelia pertusa.</title>
        <authorList>
            <person name="Herrera S."/>
            <person name="Cordes E."/>
        </authorList>
    </citation>
    <scope>NUCLEOTIDE SEQUENCE</scope>
    <source>
        <strain evidence="1">USNM1676648</strain>
        <tissue evidence="1">Polyp</tissue>
    </source>
</reference>
<proteinExistence type="predicted"/>
<evidence type="ECO:0000313" key="1">
    <source>
        <dbReference type="EMBL" id="KAJ7348736.1"/>
    </source>
</evidence>
<dbReference type="AlphaFoldDB" id="A0A9W9YIQ1"/>
<sequence>MCIVITITALHSFGCPNQGIMVDFYHEDNKTTPLEVLLDLRCQRWLLASKGYLERHPVRYIWAIRYLNSASGLVADALMPKTFNICRHPPMTTAWVTRFAEGL</sequence>
<protein>
    <submittedName>
        <fullName evidence="1">Uncharacterized protein</fullName>
    </submittedName>
</protein>